<dbReference type="SUPFAM" id="SSF52317">
    <property type="entry name" value="Class I glutamine amidotransferase-like"/>
    <property type="match status" value="1"/>
</dbReference>
<evidence type="ECO:0000313" key="5">
    <source>
        <dbReference type="EMBL" id="TWH81699.1"/>
    </source>
</evidence>
<dbReference type="InterPro" id="IPR040921">
    <property type="entry name" value="Peptidase_S66C"/>
</dbReference>
<dbReference type="Gene3D" id="3.40.50.10740">
    <property type="entry name" value="Class I glutamine amidotransferase-like"/>
    <property type="match status" value="1"/>
</dbReference>
<dbReference type="Pfam" id="PF02016">
    <property type="entry name" value="Peptidase_S66"/>
    <property type="match status" value="1"/>
</dbReference>
<dbReference type="Gene3D" id="3.50.30.60">
    <property type="entry name" value="LD-carboxypeptidase A C-terminal domain-like"/>
    <property type="match status" value="1"/>
</dbReference>
<protein>
    <submittedName>
        <fullName evidence="5">Muramoyltetrapeptide carboxypeptidase LdcA involved in peptidoglycan recycling</fullName>
    </submittedName>
</protein>
<dbReference type="AlphaFoldDB" id="A0A562JET6"/>
<evidence type="ECO:0000256" key="2">
    <source>
        <dbReference type="ARBA" id="ARBA00022801"/>
    </source>
</evidence>
<name>A0A562JET6_9FIRM</name>
<dbReference type="InterPro" id="IPR003507">
    <property type="entry name" value="S66_fam"/>
</dbReference>
<evidence type="ECO:0000259" key="3">
    <source>
        <dbReference type="Pfam" id="PF02016"/>
    </source>
</evidence>
<gene>
    <name evidence="5" type="ORF">LY60_01454</name>
</gene>
<dbReference type="CDD" id="cd07062">
    <property type="entry name" value="Peptidase_S66_mccF_like"/>
    <property type="match status" value="1"/>
</dbReference>
<dbReference type="SUPFAM" id="SSF141986">
    <property type="entry name" value="LD-carboxypeptidase A C-terminal domain-like"/>
    <property type="match status" value="1"/>
</dbReference>
<accession>A0A562JET6</accession>
<evidence type="ECO:0000256" key="1">
    <source>
        <dbReference type="ARBA" id="ARBA00010233"/>
    </source>
</evidence>
<dbReference type="GO" id="GO:0004180">
    <property type="term" value="F:carboxypeptidase activity"/>
    <property type="evidence" value="ECO:0007669"/>
    <property type="project" value="UniProtKB-KW"/>
</dbReference>
<keyword evidence="5" id="KW-0121">Carboxypeptidase</keyword>
<dbReference type="Pfam" id="PF17676">
    <property type="entry name" value="Peptidase_S66C"/>
    <property type="match status" value="1"/>
</dbReference>
<dbReference type="InterPro" id="IPR040449">
    <property type="entry name" value="Peptidase_S66_N"/>
</dbReference>
<evidence type="ECO:0000259" key="4">
    <source>
        <dbReference type="Pfam" id="PF17676"/>
    </source>
</evidence>
<evidence type="ECO:0000313" key="6">
    <source>
        <dbReference type="Proteomes" id="UP000315343"/>
    </source>
</evidence>
<dbReference type="PANTHER" id="PTHR30237:SF4">
    <property type="entry name" value="LD-CARBOXYPEPTIDASE C-TERMINAL DOMAIN-CONTAINING PROTEIN"/>
    <property type="match status" value="1"/>
</dbReference>
<comment type="similarity">
    <text evidence="1">Belongs to the peptidase S66 family.</text>
</comment>
<proteinExistence type="inferred from homology"/>
<dbReference type="OrthoDB" id="9807329at2"/>
<feature type="domain" description="LD-carboxypeptidase N-terminal" evidence="3">
    <location>
        <begin position="14"/>
        <end position="135"/>
    </location>
</feature>
<feature type="domain" description="LD-carboxypeptidase C-terminal" evidence="4">
    <location>
        <begin position="208"/>
        <end position="326"/>
    </location>
</feature>
<dbReference type="PANTHER" id="PTHR30237">
    <property type="entry name" value="MURAMOYLTETRAPEPTIDE CARBOXYPEPTIDASE"/>
    <property type="match status" value="1"/>
</dbReference>
<dbReference type="InterPro" id="IPR027478">
    <property type="entry name" value="LdcA_N"/>
</dbReference>
<comment type="caution">
    <text evidence="5">The sequence shown here is derived from an EMBL/GenBank/DDBJ whole genome shotgun (WGS) entry which is preliminary data.</text>
</comment>
<sequence length="341" mass="38310">MLIKPRHLCYGDTIATVSPSNGWAGDYNINWKYHLGVNRLKDLFGLNVVSAPNSLRGSEYLEKNPQARAEDLIWAFTNPKVKAIISNIGGNDSIKILPFINQNVIKNNPKIFIGYSDVLNVHILCYKLGLSTFYGDNLLTNIAETPEIHAYSKRWFKKVLFDPSPIGLIEPSEDWTYEKIDYSNRLSKRKYYINNGYSIIQGQGKSCGRLIGGHTGIMELVGTPIELIKDDFKDAILFIEDIPEFFSPEKLQTFIDWLGKIGALQLLKGIVIGKLNENIGIDEHKTKMLNIINNKYSITSLPILYGLNFGHSSPTCILPYGVMAEINCENNSFSILESGVI</sequence>
<keyword evidence="2" id="KW-0378">Hydrolase</keyword>
<dbReference type="InterPro" id="IPR029062">
    <property type="entry name" value="Class_I_gatase-like"/>
</dbReference>
<dbReference type="RefSeq" id="WP_145081869.1">
    <property type="nucleotide sequence ID" value="NZ_VLKH01000003.1"/>
</dbReference>
<organism evidence="5 6">
    <name type="scientific">Sedimentibacter saalensis</name>
    <dbReference type="NCBI Taxonomy" id="130788"/>
    <lineage>
        <taxon>Bacteria</taxon>
        <taxon>Bacillati</taxon>
        <taxon>Bacillota</taxon>
        <taxon>Tissierellia</taxon>
        <taxon>Sedimentibacter</taxon>
    </lineage>
</organism>
<dbReference type="Proteomes" id="UP000315343">
    <property type="component" value="Unassembled WGS sequence"/>
</dbReference>
<keyword evidence="5" id="KW-0645">Protease</keyword>
<dbReference type="EMBL" id="VLKH01000003">
    <property type="protein sequence ID" value="TWH81699.1"/>
    <property type="molecule type" value="Genomic_DNA"/>
</dbReference>
<dbReference type="PIRSF" id="PIRSF028757">
    <property type="entry name" value="LD-carboxypeptidase"/>
    <property type="match status" value="1"/>
</dbReference>
<reference evidence="5 6" key="1">
    <citation type="submission" date="2019-07" db="EMBL/GenBank/DDBJ databases">
        <title>Genomic Encyclopedia of Type Strains, Phase I: the one thousand microbial genomes (KMG-I) project.</title>
        <authorList>
            <person name="Kyrpides N."/>
        </authorList>
    </citation>
    <scope>NUCLEOTIDE SEQUENCE [LARGE SCALE GENOMIC DNA]</scope>
    <source>
        <strain evidence="5 6">DSM 13558</strain>
    </source>
</reference>
<keyword evidence="6" id="KW-1185">Reference proteome</keyword>
<dbReference type="InterPro" id="IPR027461">
    <property type="entry name" value="Carboxypeptidase_A_C_sf"/>
</dbReference>